<dbReference type="InParanoid" id="A0A7N2N012"/>
<dbReference type="EnsemblPlants" id="QL11p029467:mrna">
    <property type="protein sequence ID" value="QL11p029467:mrna"/>
    <property type="gene ID" value="QL11p029467"/>
</dbReference>
<evidence type="ECO:0000313" key="1">
    <source>
        <dbReference type="EnsemblPlants" id="QL11p029467:mrna"/>
    </source>
</evidence>
<dbReference type="SUPFAM" id="SSF56219">
    <property type="entry name" value="DNase I-like"/>
    <property type="match status" value="1"/>
</dbReference>
<dbReference type="Gramene" id="QL11p029467:mrna">
    <property type="protein sequence ID" value="QL11p029467:mrna"/>
    <property type="gene ID" value="QL11p029467"/>
</dbReference>
<reference evidence="1" key="2">
    <citation type="submission" date="2021-01" db="UniProtKB">
        <authorList>
            <consortium name="EnsemblPlants"/>
        </authorList>
    </citation>
    <scope>IDENTIFICATION</scope>
</reference>
<dbReference type="InterPro" id="IPR036691">
    <property type="entry name" value="Endo/exonu/phosph_ase_sf"/>
</dbReference>
<dbReference type="Gene3D" id="3.60.10.10">
    <property type="entry name" value="Endonuclease/exonuclease/phosphatase"/>
    <property type="match status" value="1"/>
</dbReference>
<accession>A0A7N2N012</accession>
<name>A0A7N2N012_QUELO</name>
<dbReference type="EMBL" id="LRBV02000011">
    <property type="status" value="NOT_ANNOTATED_CDS"/>
    <property type="molecule type" value="Genomic_DNA"/>
</dbReference>
<protein>
    <recommendedName>
        <fullName evidence="3">Reverse transcriptase</fullName>
    </recommendedName>
</protein>
<proteinExistence type="predicted"/>
<dbReference type="AlphaFoldDB" id="A0A7N2N012"/>
<dbReference type="OMA" id="KCEHIER"/>
<reference evidence="1 2" key="1">
    <citation type="journal article" date="2016" name="G3 (Bethesda)">
        <title>First Draft Assembly and Annotation of the Genome of a California Endemic Oak Quercus lobata Nee (Fagaceae).</title>
        <authorList>
            <person name="Sork V.L."/>
            <person name="Fitz-Gibbon S.T."/>
            <person name="Puiu D."/>
            <person name="Crepeau M."/>
            <person name="Gugger P.F."/>
            <person name="Sherman R."/>
            <person name="Stevens K."/>
            <person name="Langley C.H."/>
            <person name="Pellegrini M."/>
            <person name="Salzberg S.L."/>
        </authorList>
    </citation>
    <scope>NUCLEOTIDE SEQUENCE [LARGE SCALE GENOMIC DNA]</scope>
    <source>
        <strain evidence="1 2">cv. SW786</strain>
    </source>
</reference>
<organism evidence="1 2">
    <name type="scientific">Quercus lobata</name>
    <name type="common">Valley oak</name>
    <dbReference type="NCBI Taxonomy" id="97700"/>
    <lineage>
        <taxon>Eukaryota</taxon>
        <taxon>Viridiplantae</taxon>
        <taxon>Streptophyta</taxon>
        <taxon>Embryophyta</taxon>
        <taxon>Tracheophyta</taxon>
        <taxon>Spermatophyta</taxon>
        <taxon>Magnoliopsida</taxon>
        <taxon>eudicotyledons</taxon>
        <taxon>Gunneridae</taxon>
        <taxon>Pentapetalae</taxon>
        <taxon>rosids</taxon>
        <taxon>fabids</taxon>
        <taxon>Fagales</taxon>
        <taxon>Fagaceae</taxon>
        <taxon>Quercus</taxon>
    </lineage>
</organism>
<dbReference type="PANTHER" id="PTHR33710">
    <property type="entry name" value="BNAC02G09200D PROTEIN"/>
    <property type="match status" value="1"/>
</dbReference>
<keyword evidence="2" id="KW-1185">Reference proteome</keyword>
<evidence type="ECO:0000313" key="2">
    <source>
        <dbReference type="Proteomes" id="UP000594261"/>
    </source>
</evidence>
<dbReference type="Proteomes" id="UP000594261">
    <property type="component" value="Chromosome 11"/>
</dbReference>
<evidence type="ECO:0008006" key="3">
    <source>
        <dbReference type="Google" id="ProtNLM"/>
    </source>
</evidence>
<sequence length="358" mass="40788">MDGFREALEKCSLVDLGFLGYPFTWNNKRPGLANTRLRLDRAIANAEWKEKFPESTVHHLHSHASDHLPILLQTKSIMKYNTRSTRGFKFEEAWLLWEDCEAAVQEAWNKWEGVSSGLPRVKEKIAGCGVELHAWGSSKTYPDIDRIKVLQRRAESLGTAECTEENKNEFLAVSKELDDLLRKQEIFWAQRSRVSWLKHGDKNTKFFHSKASQRKRRNFIKGILNEDNTWVEEAGEVADVAINYFESMFTAGDNVSVEECLAAVQHKVDPNMQEILSSEYSAEEIKAAVFQMGPTKAPGPDGMNALFYQKFWHIVGADVITAVLDFLNTGVGKQVEKDSTTGDFSLPKCICTWPPYYR</sequence>
<dbReference type="PANTHER" id="PTHR33710:SF71">
    <property type="entry name" value="ENDONUCLEASE_EXONUCLEASE_PHOSPHATASE DOMAIN-CONTAINING PROTEIN"/>
    <property type="match status" value="1"/>
</dbReference>